<keyword evidence="2" id="KW-1133">Transmembrane helix</keyword>
<keyword evidence="4" id="KW-1185">Reference proteome</keyword>
<feature type="compositionally biased region" description="Low complexity" evidence="1">
    <location>
        <begin position="189"/>
        <end position="210"/>
    </location>
</feature>
<organism evidence="3 4">
    <name type="scientific">Streptomyces phaeolivaceus</name>
    <dbReference type="NCBI Taxonomy" id="2653200"/>
    <lineage>
        <taxon>Bacteria</taxon>
        <taxon>Bacillati</taxon>
        <taxon>Actinomycetota</taxon>
        <taxon>Actinomycetes</taxon>
        <taxon>Kitasatosporales</taxon>
        <taxon>Streptomycetaceae</taxon>
        <taxon>Streptomyces</taxon>
    </lineage>
</organism>
<dbReference type="Proteomes" id="UP000327294">
    <property type="component" value="Chromosome"/>
</dbReference>
<feature type="region of interest" description="Disordered" evidence="1">
    <location>
        <begin position="174"/>
        <end position="210"/>
    </location>
</feature>
<feature type="region of interest" description="Disordered" evidence="1">
    <location>
        <begin position="383"/>
        <end position="425"/>
    </location>
</feature>
<keyword evidence="2" id="KW-0472">Membrane</keyword>
<feature type="compositionally biased region" description="Gly residues" evidence="1">
    <location>
        <begin position="274"/>
        <end position="328"/>
    </location>
</feature>
<evidence type="ECO:0000256" key="2">
    <source>
        <dbReference type="SAM" id="Phobius"/>
    </source>
</evidence>
<dbReference type="AlphaFoldDB" id="A0A5P8K9W3"/>
<feature type="region of interest" description="Disordered" evidence="1">
    <location>
        <begin position="241"/>
        <end position="331"/>
    </location>
</feature>
<reference evidence="3 4" key="1">
    <citation type="submission" date="2019-10" db="EMBL/GenBank/DDBJ databases">
        <title>Streptomyces sp. strain GY16 isolated from leaves of Broussonetia papyrifera.</title>
        <authorList>
            <person name="Mo P."/>
        </authorList>
    </citation>
    <scope>NUCLEOTIDE SEQUENCE [LARGE SCALE GENOMIC DNA]</scope>
    <source>
        <strain evidence="3 4">GY16</strain>
    </source>
</reference>
<name>A0A5P8K9W3_9ACTN</name>
<feature type="transmembrane region" description="Helical" evidence="2">
    <location>
        <begin position="216"/>
        <end position="236"/>
    </location>
</feature>
<proteinExistence type="predicted"/>
<gene>
    <name evidence="3" type="ORF">F9278_32095</name>
</gene>
<evidence type="ECO:0000313" key="3">
    <source>
        <dbReference type="EMBL" id="QFR00036.1"/>
    </source>
</evidence>
<feature type="compositionally biased region" description="Low complexity" evidence="1">
    <location>
        <begin position="263"/>
        <end position="273"/>
    </location>
</feature>
<keyword evidence="2" id="KW-0812">Transmembrane</keyword>
<protein>
    <submittedName>
        <fullName evidence="3">Uncharacterized protein</fullName>
    </submittedName>
</protein>
<sequence>MGAIRRLPLLGVLVGLLVALVPGGSASAEESCEESLARWLACWTTDVGEGKPYVVLLDKQLSLTGPEGQQDKLLKDGMFKDRYRLVVEVPKGGRTGEGGTALLVLAGGRMVHPDARIDRIPQWTVDKLEAVGACVPQTLCEQIVETGERKPQLTGRDLIKEKVVADASTRLAAVAPVSKRPTPTPTEPPSESGEPGSAAETAGPEASESGYSTASWTAFWMALLLALLLLAFVVVIRRSRGPVAVGHRAPSSGRAGGGGVRGGPARTAPAHAARGGGAGGSGGGAGGSGANGAGNGGHGGVGGGRDAGRDGGVGGGGDAGRDGGVGGGGDERTARLRVAAAPRYGRHVGARPAHARTAVVRTELHPQGYVEVDRVLRRAVWAEPGRPPPAPGSLVDVTDPRERDSDVLYAFPPTAARHAKGTPPR</sequence>
<evidence type="ECO:0000313" key="4">
    <source>
        <dbReference type="Proteomes" id="UP000327294"/>
    </source>
</evidence>
<evidence type="ECO:0000256" key="1">
    <source>
        <dbReference type="SAM" id="MobiDB-lite"/>
    </source>
</evidence>
<dbReference type="KEGG" id="sphv:F9278_32095"/>
<dbReference type="EMBL" id="CP045096">
    <property type="protein sequence ID" value="QFR00036.1"/>
    <property type="molecule type" value="Genomic_DNA"/>
</dbReference>
<accession>A0A5P8K9W3</accession>
<dbReference type="RefSeq" id="WP_152171413.1">
    <property type="nucleotide sequence ID" value="NZ_CP045096.1"/>
</dbReference>